<dbReference type="RefSeq" id="XP_024770790.1">
    <property type="nucleotide sequence ID" value="XM_024913666.1"/>
</dbReference>
<name>A0A2T4A2B2_TRIHA</name>
<evidence type="ECO:0000313" key="2">
    <source>
        <dbReference type="Proteomes" id="UP000241690"/>
    </source>
</evidence>
<organism evidence="1 2">
    <name type="scientific">Trichoderma harzianum CBS 226.95</name>
    <dbReference type="NCBI Taxonomy" id="983964"/>
    <lineage>
        <taxon>Eukaryota</taxon>
        <taxon>Fungi</taxon>
        <taxon>Dikarya</taxon>
        <taxon>Ascomycota</taxon>
        <taxon>Pezizomycotina</taxon>
        <taxon>Sordariomycetes</taxon>
        <taxon>Hypocreomycetidae</taxon>
        <taxon>Hypocreales</taxon>
        <taxon>Hypocreaceae</taxon>
        <taxon>Trichoderma</taxon>
    </lineage>
</organism>
<dbReference type="Proteomes" id="UP000241690">
    <property type="component" value="Unassembled WGS sequence"/>
</dbReference>
<dbReference type="EMBL" id="KZ679686">
    <property type="protein sequence ID" value="PTB51113.1"/>
    <property type="molecule type" value="Genomic_DNA"/>
</dbReference>
<sequence length="53" mass="6188">MVILSVWRHSSWTSTWRWNRMDTKVQSVQVLICRQAPVAVIGCIYMAPISLRL</sequence>
<dbReference type="GeneID" id="36622229"/>
<keyword evidence="2" id="KW-1185">Reference proteome</keyword>
<protein>
    <submittedName>
        <fullName evidence="1">Uncharacterized protein</fullName>
    </submittedName>
</protein>
<reference evidence="1 2" key="1">
    <citation type="submission" date="2016-07" db="EMBL/GenBank/DDBJ databases">
        <title>Multiple horizontal gene transfer events from other fungi enriched the ability of initially mycotrophic Trichoderma (Ascomycota) to feed on dead plant biomass.</title>
        <authorList>
            <consortium name="DOE Joint Genome Institute"/>
            <person name="Aerts A."/>
            <person name="Atanasova L."/>
            <person name="Chenthamara K."/>
            <person name="Zhang J."/>
            <person name="Grujic M."/>
            <person name="Henrissat B."/>
            <person name="Kuo A."/>
            <person name="Salamov A."/>
            <person name="Lipzen A."/>
            <person name="Labutti K."/>
            <person name="Barry K."/>
            <person name="Miao Y."/>
            <person name="Rahimi M.J."/>
            <person name="Shen Q."/>
            <person name="Grigoriev I.V."/>
            <person name="Kubicek C.P."/>
            <person name="Druzhinina I.S."/>
        </authorList>
    </citation>
    <scope>NUCLEOTIDE SEQUENCE [LARGE SCALE GENOMIC DNA]</scope>
    <source>
        <strain evidence="1 2">CBS 226.95</strain>
    </source>
</reference>
<proteinExistence type="predicted"/>
<accession>A0A2T4A2B2</accession>
<feature type="non-terminal residue" evidence="1">
    <location>
        <position position="53"/>
    </location>
</feature>
<dbReference type="AlphaFoldDB" id="A0A2T4A2B2"/>
<gene>
    <name evidence="1" type="ORF">M431DRAFT_234944</name>
</gene>
<evidence type="ECO:0000313" key="1">
    <source>
        <dbReference type="EMBL" id="PTB51113.1"/>
    </source>
</evidence>